<dbReference type="GO" id="GO:0005783">
    <property type="term" value="C:endoplasmic reticulum"/>
    <property type="evidence" value="ECO:0000318"/>
    <property type="project" value="GO_Central"/>
</dbReference>
<dbReference type="GO" id="GO:0016491">
    <property type="term" value="F:oxidoreductase activity"/>
    <property type="evidence" value="ECO:0000318"/>
    <property type="project" value="GO_Central"/>
</dbReference>
<keyword evidence="5" id="KW-1133">Transmembrane helix</keyword>
<reference evidence="6 7" key="1">
    <citation type="journal article" date="2011" name="Science">
        <title>The ecoresponsive genome of Daphnia pulex.</title>
        <authorList>
            <person name="Colbourne J.K."/>
            <person name="Pfrender M.E."/>
            <person name="Gilbert D."/>
            <person name="Thomas W.K."/>
            <person name="Tucker A."/>
            <person name="Oakley T.H."/>
            <person name="Tokishita S."/>
            <person name="Aerts A."/>
            <person name="Arnold G.J."/>
            <person name="Basu M.K."/>
            <person name="Bauer D.J."/>
            <person name="Caceres C.E."/>
            <person name="Carmel L."/>
            <person name="Casola C."/>
            <person name="Choi J.H."/>
            <person name="Detter J.C."/>
            <person name="Dong Q."/>
            <person name="Dusheyko S."/>
            <person name="Eads B.D."/>
            <person name="Frohlich T."/>
            <person name="Geiler-Samerotte K.A."/>
            <person name="Gerlach D."/>
            <person name="Hatcher P."/>
            <person name="Jogdeo S."/>
            <person name="Krijgsveld J."/>
            <person name="Kriventseva E.V."/>
            <person name="Kultz D."/>
            <person name="Laforsch C."/>
            <person name="Lindquist E."/>
            <person name="Lopez J."/>
            <person name="Manak J.R."/>
            <person name="Muller J."/>
            <person name="Pangilinan J."/>
            <person name="Patwardhan R.P."/>
            <person name="Pitluck S."/>
            <person name="Pritham E.J."/>
            <person name="Rechtsteiner A."/>
            <person name="Rho M."/>
            <person name="Rogozin I.B."/>
            <person name="Sakarya O."/>
            <person name="Salamov A."/>
            <person name="Schaack S."/>
            <person name="Shapiro H."/>
            <person name="Shiga Y."/>
            <person name="Skalitzky C."/>
            <person name="Smith Z."/>
            <person name="Souvorov A."/>
            <person name="Sung W."/>
            <person name="Tang Z."/>
            <person name="Tsuchiya D."/>
            <person name="Tu H."/>
            <person name="Vos H."/>
            <person name="Wang M."/>
            <person name="Wolf Y.I."/>
            <person name="Yamagata H."/>
            <person name="Yamada T."/>
            <person name="Ye Y."/>
            <person name="Shaw J.R."/>
            <person name="Andrews J."/>
            <person name="Crease T.J."/>
            <person name="Tang H."/>
            <person name="Lucas S.M."/>
            <person name="Robertson H.M."/>
            <person name="Bork P."/>
            <person name="Koonin E.V."/>
            <person name="Zdobnov E.M."/>
            <person name="Grigoriev I.V."/>
            <person name="Lynch M."/>
            <person name="Boore J.L."/>
        </authorList>
    </citation>
    <scope>NUCLEOTIDE SEQUENCE [LARGE SCALE GENOMIC DNA]</scope>
</reference>
<evidence type="ECO:0000313" key="6">
    <source>
        <dbReference type="EMBL" id="EFX74276.1"/>
    </source>
</evidence>
<name>E9H1Z7_DAPPU</name>
<dbReference type="InterPro" id="IPR036291">
    <property type="entry name" value="NAD(P)-bd_dom_sf"/>
</dbReference>
<dbReference type="KEGG" id="dpx:DAPPUDRAFT_307355"/>
<evidence type="ECO:0008006" key="8">
    <source>
        <dbReference type="Google" id="ProtNLM"/>
    </source>
</evidence>
<dbReference type="CDD" id="cd05356">
    <property type="entry name" value="17beta-HSD1_like_SDR_c"/>
    <property type="match status" value="1"/>
</dbReference>
<protein>
    <recommendedName>
        <fullName evidence="8">Steroid dehydrogenase</fullName>
    </recommendedName>
</protein>
<keyword evidence="3" id="KW-0560">Oxidoreductase</keyword>
<evidence type="ECO:0000256" key="3">
    <source>
        <dbReference type="ARBA" id="ARBA00023002"/>
    </source>
</evidence>
<accession>E9H1Z7</accession>
<dbReference type="EMBL" id="GL732584">
    <property type="protein sequence ID" value="EFX74276.1"/>
    <property type="molecule type" value="Genomic_DNA"/>
</dbReference>
<dbReference type="PRINTS" id="PR00080">
    <property type="entry name" value="SDRFAMILY"/>
</dbReference>
<dbReference type="InterPro" id="IPR051019">
    <property type="entry name" value="VLCFA-Steroid_DH"/>
</dbReference>
<evidence type="ECO:0000256" key="5">
    <source>
        <dbReference type="SAM" id="Phobius"/>
    </source>
</evidence>
<dbReference type="FunFam" id="3.40.50.720:FF:000137">
    <property type="entry name" value="Hydroxysteroid (17-beta) dehydrogenase 3"/>
    <property type="match status" value="1"/>
</dbReference>
<comment type="similarity">
    <text evidence="1 4">Belongs to the short-chain dehydrogenases/reductases (SDR) family.</text>
</comment>
<dbReference type="PIRSF" id="PIRSF000126">
    <property type="entry name" value="11-beta-HSD1"/>
    <property type="match status" value="1"/>
</dbReference>
<dbReference type="Proteomes" id="UP000000305">
    <property type="component" value="Unassembled WGS sequence"/>
</dbReference>
<organism evidence="6 7">
    <name type="scientific">Daphnia pulex</name>
    <name type="common">Water flea</name>
    <dbReference type="NCBI Taxonomy" id="6669"/>
    <lineage>
        <taxon>Eukaryota</taxon>
        <taxon>Metazoa</taxon>
        <taxon>Ecdysozoa</taxon>
        <taxon>Arthropoda</taxon>
        <taxon>Crustacea</taxon>
        <taxon>Branchiopoda</taxon>
        <taxon>Diplostraca</taxon>
        <taxon>Cladocera</taxon>
        <taxon>Anomopoda</taxon>
        <taxon>Daphniidae</taxon>
        <taxon>Daphnia</taxon>
    </lineage>
</organism>
<feature type="transmembrane region" description="Helical" evidence="5">
    <location>
        <begin position="182"/>
        <end position="203"/>
    </location>
</feature>
<evidence type="ECO:0000256" key="1">
    <source>
        <dbReference type="ARBA" id="ARBA00006484"/>
    </source>
</evidence>
<keyword evidence="7" id="KW-1185">Reference proteome</keyword>
<dbReference type="PRINTS" id="PR00081">
    <property type="entry name" value="GDHRDH"/>
</dbReference>
<feature type="transmembrane region" description="Helical" evidence="5">
    <location>
        <begin position="12"/>
        <end position="35"/>
    </location>
</feature>
<dbReference type="Gene3D" id="3.40.50.720">
    <property type="entry name" value="NAD(P)-binding Rossmann-like Domain"/>
    <property type="match status" value="1"/>
</dbReference>
<dbReference type="PANTHER" id="PTHR43899">
    <property type="entry name" value="RH59310P"/>
    <property type="match status" value="1"/>
</dbReference>
<dbReference type="InterPro" id="IPR002347">
    <property type="entry name" value="SDR_fam"/>
</dbReference>
<dbReference type="OrthoDB" id="5545019at2759"/>
<dbReference type="STRING" id="6669.E9H1Z7"/>
<dbReference type="AlphaFoldDB" id="E9H1Z7"/>
<keyword evidence="5" id="KW-0472">Membrane</keyword>
<dbReference type="InParanoid" id="E9H1Z7"/>
<evidence type="ECO:0000256" key="4">
    <source>
        <dbReference type="RuleBase" id="RU000363"/>
    </source>
</evidence>
<dbReference type="HOGENOM" id="CLU_010194_38_0_1"/>
<proteinExistence type="inferred from homology"/>
<dbReference type="PANTHER" id="PTHR43899:SF13">
    <property type="entry name" value="RH59310P"/>
    <property type="match status" value="1"/>
</dbReference>
<evidence type="ECO:0000313" key="7">
    <source>
        <dbReference type="Proteomes" id="UP000000305"/>
    </source>
</evidence>
<dbReference type="OMA" id="PHAVWKL"/>
<keyword evidence="5" id="KW-0812">Transmembrane</keyword>
<sequence>MTFSVLEWIATVMLSLIALKFTWNVCHFVFTTFLGSWLKLNLNLMDYGPWAVVTGATDGIGKAYAHKLASIGLDVVLISRSPSKLQATAKEIKTLYPFVHIKTVAIDFTGDRSIYKAIDLELADLDIGILINNVGMNNGFCQPFTDLEDANILDDLIHCNVSSMARMTHMILPRMIRKSRGVIINIGSISGAFATPLATVYAATKAFVDKFSRDLTAELSGTGVLVQTVLPGYVMTNMLSVTSFSKSSWTVPNPQDFVEANFRTLGLESRTASFWYHKLMLSFCETTCFLFPDIFTFFARKHFEALKSVNGPLKSLAFPK</sequence>
<dbReference type="Pfam" id="PF00106">
    <property type="entry name" value="adh_short"/>
    <property type="match status" value="1"/>
</dbReference>
<gene>
    <name evidence="6" type="ORF">DAPPUDRAFT_307355</name>
</gene>
<dbReference type="SUPFAM" id="SSF51735">
    <property type="entry name" value="NAD(P)-binding Rossmann-fold domains"/>
    <property type="match status" value="1"/>
</dbReference>
<evidence type="ECO:0000256" key="2">
    <source>
        <dbReference type="ARBA" id="ARBA00022857"/>
    </source>
</evidence>
<dbReference type="eggNOG" id="KOG1014">
    <property type="taxonomic scope" value="Eukaryota"/>
</dbReference>
<keyword evidence="2" id="KW-0521">NADP</keyword>